<organism evidence="1 2">
    <name type="scientific">Lithospermum erythrorhizon</name>
    <name type="common">Purple gromwell</name>
    <name type="synonym">Lithospermum officinale var. erythrorhizon</name>
    <dbReference type="NCBI Taxonomy" id="34254"/>
    <lineage>
        <taxon>Eukaryota</taxon>
        <taxon>Viridiplantae</taxon>
        <taxon>Streptophyta</taxon>
        <taxon>Embryophyta</taxon>
        <taxon>Tracheophyta</taxon>
        <taxon>Spermatophyta</taxon>
        <taxon>Magnoliopsida</taxon>
        <taxon>eudicotyledons</taxon>
        <taxon>Gunneridae</taxon>
        <taxon>Pentapetalae</taxon>
        <taxon>asterids</taxon>
        <taxon>lamiids</taxon>
        <taxon>Boraginales</taxon>
        <taxon>Boraginaceae</taxon>
        <taxon>Boraginoideae</taxon>
        <taxon>Lithospermeae</taxon>
        <taxon>Lithospermum</taxon>
    </lineage>
</organism>
<gene>
    <name evidence="1" type="ORF">LIER_38718</name>
</gene>
<keyword evidence="2" id="KW-1185">Reference proteome</keyword>
<proteinExistence type="predicted"/>
<evidence type="ECO:0000313" key="1">
    <source>
        <dbReference type="EMBL" id="GAA0158725.1"/>
    </source>
</evidence>
<reference evidence="1 2" key="1">
    <citation type="submission" date="2024-01" db="EMBL/GenBank/DDBJ databases">
        <title>The complete chloroplast genome sequence of Lithospermum erythrorhizon: insights into the phylogenetic relationship among Boraginaceae species and the maternal lineages of purple gromwells.</title>
        <authorList>
            <person name="Okada T."/>
            <person name="Watanabe K."/>
        </authorList>
    </citation>
    <scope>NUCLEOTIDE SEQUENCE [LARGE SCALE GENOMIC DNA]</scope>
</reference>
<name>A0AAV3Q472_LITER</name>
<dbReference type="AlphaFoldDB" id="A0AAV3Q472"/>
<protein>
    <submittedName>
        <fullName evidence="1">Uncharacterized protein</fullName>
    </submittedName>
</protein>
<comment type="caution">
    <text evidence="1">The sequence shown here is derived from an EMBL/GenBank/DDBJ whole genome shotgun (WGS) entry which is preliminary data.</text>
</comment>
<dbReference type="EMBL" id="BAABME010019903">
    <property type="protein sequence ID" value="GAA0158725.1"/>
    <property type="molecule type" value="Genomic_DNA"/>
</dbReference>
<sequence>MPMNHKKKWFINDDVGSSLSKYVEIISWLRVMGCFDGSVFEDIPNLNWSGEGYPLLEVESATKVYGRSENVNSALTDDVYFVWWEERLEE</sequence>
<accession>A0AAV3Q472</accession>
<dbReference type="Proteomes" id="UP001454036">
    <property type="component" value="Unassembled WGS sequence"/>
</dbReference>
<evidence type="ECO:0000313" key="2">
    <source>
        <dbReference type="Proteomes" id="UP001454036"/>
    </source>
</evidence>